<dbReference type="Gramene" id="Ma06_t10850.1">
    <property type="protein sequence ID" value="Ma06_p10850.1"/>
    <property type="gene ID" value="Ma06_g10850"/>
</dbReference>
<evidence type="ECO:0000313" key="1">
    <source>
        <dbReference type="EMBL" id="CAG1845894.1"/>
    </source>
</evidence>
<evidence type="ECO:0000313" key="2">
    <source>
        <dbReference type="EnsemblPlants" id="Ma06_p10850.1"/>
    </source>
</evidence>
<keyword evidence="3" id="KW-1185">Reference proteome</keyword>
<protein>
    <submittedName>
        <fullName evidence="1">(wild Malaysian banana) hypothetical protein</fullName>
    </submittedName>
</protein>
<name>A0A804JEX4_MUSAM</name>
<accession>A0A804JEX4</accession>
<proteinExistence type="predicted"/>
<reference evidence="2" key="2">
    <citation type="submission" date="2021-05" db="UniProtKB">
        <authorList>
            <consortium name="EnsemblPlants"/>
        </authorList>
    </citation>
    <scope>IDENTIFICATION</scope>
    <source>
        <strain evidence="2">subsp. malaccensis</strain>
    </source>
</reference>
<sequence>MYGSALPCGEASLHCTQVGEGHRDPYIGFVIRFINHNPIKYPSVYQILKSKSVSSTVGPQVHHKDLSSVEGNLCGMTRPQCIGPASMCVCVYIGPSRRLDYEECIPYCVHPAPSLSSG</sequence>
<reference evidence="1" key="1">
    <citation type="submission" date="2021-03" db="EMBL/GenBank/DDBJ databases">
        <authorList>
            <consortium name="Genoscope - CEA"/>
            <person name="William W."/>
        </authorList>
    </citation>
    <scope>NUCLEOTIDE SEQUENCE</scope>
    <source>
        <strain evidence="1">Doubled-haploid Pahang</strain>
    </source>
</reference>
<dbReference type="EMBL" id="HG996471">
    <property type="protein sequence ID" value="CAG1845894.1"/>
    <property type="molecule type" value="Genomic_DNA"/>
</dbReference>
<gene>
    <name evidence="1" type="ORF">GSMUA_156890.1</name>
</gene>
<organism evidence="2 3">
    <name type="scientific">Musa acuminata subsp. malaccensis</name>
    <name type="common">Wild banana</name>
    <name type="synonym">Musa malaccensis</name>
    <dbReference type="NCBI Taxonomy" id="214687"/>
    <lineage>
        <taxon>Eukaryota</taxon>
        <taxon>Viridiplantae</taxon>
        <taxon>Streptophyta</taxon>
        <taxon>Embryophyta</taxon>
        <taxon>Tracheophyta</taxon>
        <taxon>Spermatophyta</taxon>
        <taxon>Magnoliopsida</taxon>
        <taxon>Liliopsida</taxon>
        <taxon>Zingiberales</taxon>
        <taxon>Musaceae</taxon>
        <taxon>Musa</taxon>
    </lineage>
</organism>
<evidence type="ECO:0000313" key="3">
    <source>
        <dbReference type="Proteomes" id="UP000012960"/>
    </source>
</evidence>
<dbReference type="InParanoid" id="A0A804JEX4"/>
<dbReference type="AlphaFoldDB" id="A0A804JEX4"/>
<dbReference type="Proteomes" id="UP000012960">
    <property type="component" value="Unplaced"/>
</dbReference>
<dbReference type="EnsemblPlants" id="Ma06_t10850.1">
    <property type="protein sequence ID" value="Ma06_p10850.1"/>
    <property type="gene ID" value="Ma06_g10850"/>
</dbReference>